<evidence type="ECO:0000256" key="1">
    <source>
        <dbReference type="ARBA" id="ARBA00009481"/>
    </source>
</evidence>
<organism evidence="6 7">
    <name type="scientific">Burkholderia cenocepacia</name>
    <dbReference type="NCBI Taxonomy" id="95486"/>
    <lineage>
        <taxon>Bacteria</taxon>
        <taxon>Pseudomonadati</taxon>
        <taxon>Pseudomonadota</taxon>
        <taxon>Betaproteobacteria</taxon>
        <taxon>Burkholderiales</taxon>
        <taxon>Burkholderiaceae</taxon>
        <taxon>Burkholderia</taxon>
        <taxon>Burkholderia cepacia complex</taxon>
    </lineage>
</organism>
<evidence type="ECO:0000313" key="7">
    <source>
        <dbReference type="Proteomes" id="UP000494322"/>
    </source>
</evidence>
<feature type="domain" description="Glycosyltransferase subfamily 4-like N-terminal" evidence="5">
    <location>
        <begin position="36"/>
        <end position="179"/>
    </location>
</feature>
<dbReference type="GO" id="GO:0016757">
    <property type="term" value="F:glycosyltransferase activity"/>
    <property type="evidence" value="ECO:0007669"/>
    <property type="project" value="UniProtKB-KW"/>
</dbReference>
<dbReference type="PANTHER" id="PTHR12526:SF640">
    <property type="entry name" value="COLANIC ACID BIOSYNTHESIS GLYCOSYLTRANSFERASE WCAL-RELATED"/>
    <property type="match status" value="1"/>
</dbReference>
<evidence type="ECO:0000259" key="5">
    <source>
        <dbReference type="Pfam" id="PF13439"/>
    </source>
</evidence>
<evidence type="ECO:0000259" key="4">
    <source>
        <dbReference type="Pfam" id="PF00534"/>
    </source>
</evidence>
<keyword evidence="2" id="KW-0328">Glycosyltransferase</keyword>
<sequence length="412" mass="45993">MLRSLFSLFRKAPPQRRPRTDGKLGVLIELASFDKGGLEKVVLDSAIAFDRGRFDVTIVTPGKVGHLGTVARNAGLRVVGLPAANTLAAYEKLLTELNIDISMSHFSNTGYPLFDRFGIPNITFIHNVYAFFSDEQSRAFANNDRYVDRYVSVSKNATRYAVSKLGVSDGKVVTVPNGLILSEHEAREKQPPKLTRAQLGLSDSDYVFANVASYNLHKGHYVMADAMRHLLARRRDVKILCVGNVIFPPHVDALRHYLVEHGLEQHILMPGYFPDVEDVHRVADAFLLPSFIEGWSIAMNEAMFYRKPMILTDTGASAEVIDGDDIGILIPNEYGDTPNLNSKLLDELAYAPRQYKIAPVLADAMDQMASNATQWREKGAVGRDKIYANYNFADIVTRYESIIEDVVRARGR</sequence>
<dbReference type="Proteomes" id="UP000494322">
    <property type="component" value="Unassembled WGS sequence"/>
</dbReference>
<dbReference type="Pfam" id="PF13439">
    <property type="entry name" value="Glyco_transf_4"/>
    <property type="match status" value="1"/>
</dbReference>
<name>A0A6J5JQM0_9BURK</name>
<comment type="similarity">
    <text evidence="1">Belongs to the glycosyltransferase group 1 family. Glycosyltransferase 4 subfamily.</text>
</comment>
<reference evidence="6 7" key="1">
    <citation type="submission" date="2020-04" db="EMBL/GenBank/DDBJ databases">
        <authorList>
            <person name="Depoorter E."/>
        </authorList>
    </citation>
    <scope>NUCLEOTIDE SEQUENCE [LARGE SCALE GENOMIC DNA]</scope>
    <source>
        <strain evidence="6 7">BCC0132</strain>
    </source>
</reference>
<proteinExistence type="inferred from homology"/>
<dbReference type="InterPro" id="IPR001296">
    <property type="entry name" value="Glyco_trans_1"/>
</dbReference>
<dbReference type="SUPFAM" id="SSF53756">
    <property type="entry name" value="UDP-Glycosyltransferase/glycogen phosphorylase"/>
    <property type="match status" value="1"/>
</dbReference>
<evidence type="ECO:0000256" key="3">
    <source>
        <dbReference type="ARBA" id="ARBA00022679"/>
    </source>
</evidence>
<dbReference type="InterPro" id="IPR028098">
    <property type="entry name" value="Glyco_trans_4-like_N"/>
</dbReference>
<protein>
    <submittedName>
        <fullName evidence="6">Glycosyltransferase-like protein</fullName>
    </submittedName>
</protein>
<dbReference type="CDD" id="cd03801">
    <property type="entry name" value="GT4_PimA-like"/>
    <property type="match status" value="1"/>
</dbReference>
<feature type="domain" description="Glycosyl transferase family 1" evidence="4">
    <location>
        <begin position="196"/>
        <end position="333"/>
    </location>
</feature>
<keyword evidence="3 6" id="KW-0808">Transferase</keyword>
<dbReference type="PANTHER" id="PTHR12526">
    <property type="entry name" value="GLYCOSYLTRANSFERASE"/>
    <property type="match status" value="1"/>
</dbReference>
<accession>A0A6J5JQM0</accession>
<dbReference type="Pfam" id="PF00534">
    <property type="entry name" value="Glycos_transf_1"/>
    <property type="match status" value="1"/>
</dbReference>
<dbReference type="Gene3D" id="3.40.50.2000">
    <property type="entry name" value="Glycogen Phosphorylase B"/>
    <property type="match status" value="2"/>
</dbReference>
<evidence type="ECO:0000256" key="2">
    <source>
        <dbReference type="ARBA" id="ARBA00022676"/>
    </source>
</evidence>
<dbReference type="AlphaFoldDB" id="A0A6J5JQM0"/>
<evidence type="ECO:0000313" key="6">
    <source>
        <dbReference type="EMBL" id="CAB3974466.1"/>
    </source>
</evidence>
<dbReference type="EMBL" id="CABWIK020000059">
    <property type="protein sequence ID" value="CAB3974466.1"/>
    <property type="molecule type" value="Genomic_DNA"/>
</dbReference>
<gene>
    <name evidence="6" type="ORF">BCO9919_06279</name>
</gene>